<organism evidence="3 4">
    <name type="scientific">Virgibacillus pantothenticus</name>
    <dbReference type="NCBI Taxonomy" id="1473"/>
    <lineage>
        <taxon>Bacteria</taxon>
        <taxon>Bacillati</taxon>
        <taxon>Bacillota</taxon>
        <taxon>Bacilli</taxon>
        <taxon>Bacillales</taxon>
        <taxon>Bacillaceae</taxon>
        <taxon>Virgibacillus</taxon>
    </lineage>
</organism>
<proteinExistence type="predicted"/>
<name>A0A0L0QLD5_VIRPA</name>
<dbReference type="GO" id="GO:0006487">
    <property type="term" value="P:protein N-linked glycosylation"/>
    <property type="evidence" value="ECO:0007669"/>
    <property type="project" value="TreeGrafter"/>
</dbReference>
<dbReference type="Pfam" id="PF01380">
    <property type="entry name" value="SIS"/>
    <property type="match status" value="1"/>
</dbReference>
<dbReference type="InterPro" id="IPR046348">
    <property type="entry name" value="SIS_dom_sf"/>
</dbReference>
<feature type="domain" description="SIS" evidence="2">
    <location>
        <begin position="25"/>
        <end position="165"/>
    </location>
</feature>
<dbReference type="GO" id="GO:0006047">
    <property type="term" value="P:UDP-N-acetylglucosamine metabolic process"/>
    <property type="evidence" value="ECO:0007669"/>
    <property type="project" value="TreeGrafter"/>
</dbReference>
<gene>
    <name evidence="3" type="ORF">AFK71_12985</name>
</gene>
<dbReference type="Proteomes" id="UP000036780">
    <property type="component" value="Unassembled WGS sequence"/>
</dbReference>
<dbReference type="PANTHER" id="PTHR10937">
    <property type="entry name" value="GLUCOSAMINE--FRUCTOSE-6-PHOSPHATE AMINOTRANSFERASE, ISOMERIZING"/>
    <property type="match status" value="1"/>
</dbReference>
<dbReference type="CDD" id="cd05009">
    <property type="entry name" value="SIS_GlmS_GlmD_2"/>
    <property type="match status" value="1"/>
</dbReference>
<dbReference type="PATRIC" id="fig|1473.5.peg.1184"/>
<keyword evidence="4" id="KW-1185">Reference proteome</keyword>
<dbReference type="GO" id="GO:0006002">
    <property type="term" value="P:fructose 6-phosphate metabolic process"/>
    <property type="evidence" value="ECO:0007669"/>
    <property type="project" value="TreeGrafter"/>
</dbReference>
<dbReference type="Gene3D" id="3.40.50.10490">
    <property type="entry name" value="Glucose-6-phosphate isomerase like protein, domain 1"/>
    <property type="match status" value="2"/>
</dbReference>
<keyword evidence="3" id="KW-0808">Transferase</keyword>
<dbReference type="InterPro" id="IPR035466">
    <property type="entry name" value="GlmS/AgaS_SIS"/>
</dbReference>
<keyword evidence="3" id="KW-0032">Aminotransferase</keyword>
<dbReference type="AlphaFoldDB" id="A0A0L0QLD5"/>
<accession>A0A0L0QLD5</accession>
<keyword evidence="1" id="KW-0677">Repeat</keyword>
<dbReference type="CDD" id="cd05008">
    <property type="entry name" value="SIS_GlmS_GlmD_1"/>
    <property type="match status" value="1"/>
</dbReference>
<evidence type="ECO:0000256" key="1">
    <source>
        <dbReference type="ARBA" id="ARBA00022737"/>
    </source>
</evidence>
<dbReference type="PANTHER" id="PTHR10937:SF17">
    <property type="entry name" value="GLUCOSAMINE-FRUCTOSE-6-PHOSPHATE AMINOTRANSFERASE"/>
    <property type="match status" value="1"/>
</dbReference>
<evidence type="ECO:0000259" key="2">
    <source>
        <dbReference type="PROSITE" id="PS51464"/>
    </source>
</evidence>
<dbReference type="InterPro" id="IPR001347">
    <property type="entry name" value="SIS_dom"/>
</dbReference>
<evidence type="ECO:0000313" key="4">
    <source>
        <dbReference type="Proteomes" id="UP000036780"/>
    </source>
</evidence>
<evidence type="ECO:0000313" key="3">
    <source>
        <dbReference type="EMBL" id="KNE19407.1"/>
    </source>
</evidence>
<comment type="caution">
    <text evidence="3">The sequence shown here is derived from an EMBL/GenBank/DDBJ whole genome shotgun (WGS) entry which is preliminary data.</text>
</comment>
<dbReference type="OrthoDB" id="5150296at2"/>
<dbReference type="RefSeq" id="WP_050351939.1">
    <property type="nucleotide sequence ID" value="NZ_BOSN01000002.1"/>
</dbReference>
<protein>
    <submittedName>
        <fullName evidence="3">Glucosamine-fructose-6-phosphate aminotransferase</fullName>
    </submittedName>
</protein>
<sequence>MVCMLDYIYEEQVTLEKILKEFNYNFEELKDITHCLILATGSSYNASLAAKFYMESTAGIYIDIQEPFNFLHYGMVDPKFDLVIAVSQSGKSTSTIYAIEKIAKSQKIKTIALTSNSESPITKVVNATFNLNMGIEKVGFVTKGYSATVLNLMLLSLTIAFQSKRINELNMENYLTDFREVIGNIDKVIDKTEEFFDNKKDALINDQRFIAIGYGPNWGTAKEAETKFTETIRKPSQGFELEAYMHGPYLEANKMHSLFFIETDGEVLSRSEALRTYMINHVKTCYVITTKASHEKDVLGLDVKIDEKVSPLLLVIPFQYLAYQVASLQGIDLEKRIFDDFDQVLQSKI</sequence>
<dbReference type="InterPro" id="IPR035490">
    <property type="entry name" value="GlmS/FrlB_SIS"/>
</dbReference>
<dbReference type="SUPFAM" id="SSF53697">
    <property type="entry name" value="SIS domain"/>
    <property type="match status" value="1"/>
</dbReference>
<dbReference type="GeneID" id="66871594"/>
<dbReference type="GO" id="GO:0097367">
    <property type="term" value="F:carbohydrate derivative binding"/>
    <property type="evidence" value="ECO:0007669"/>
    <property type="project" value="InterPro"/>
</dbReference>
<reference evidence="4" key="1">
    <citation type="submission" date="2015-07" db="EMBL/GenBank/DDBJ databases">
        <title>Fjat-10053 dsm26.</title>
        <authorList>
            <person name="Liu B."/>
            <person name="Wang J."/>
            <person name="Zhu Y."/>
            <person name="Liu G."/>
            <person name="Chen Q."/>
            <person name="Chen Z."/>
            <person name="Lan J."/>
            <person name="Che J."/>
            <person name="Ge C."/>
            <person name="Shi H."/>
            <person name="Pan Z."/>
            <person name="Liu X."/>
        </authorList>
    </citation>
    <scope>NUCLEOTIDE SEQUENCE [LARGE SCALE GENOMIC DNA]</scope>
    <source>
        <strain evidence="4">DSM 26</strain>
    </source>
</reference>
<dbReference type="PROSITE" id="PS51464">
    <property type="entry name" value="SIS"/>
    <property type="match status" value="1"/>
</dbReference>
<dbReference type="GO" id="GO:0004360">
    <property type="term" value="F:glutamine-fructose-6-phosphate transaminase (isomerizing) activity"/>
    <property type="evidence" value="ECO:0007669"/>
    <property type="project" value="TreeGrafter"/>
</dbReference>
<dbReference type="EMBL" id="LGTO01000007">
    <property type="protein sequence ID" value="KNE19407.1"/>
    <property type="molecule type" value="Genomic_DNA"/>
</dbReference>